<accession>A0A517MNB8</accession>
<evidence type="ECO:0000313" key="4">
    <source>
        <dbReference type="EMBL" id="QDS96370.1"/>
    </source>
</evidence>
<comment type="similarity">
    <text evidence="1">Belongs to the bacterial sugar transferase family.</text>
</comment>
<dbReference type="RefSeq" id="WP_145354524.1">
    <property type="nucleotide sequence ID" value="NZ_CP036262.1"/>
</dbReference>
<dbReference type="KEGG" id="rml:FF011L_51780"/>
<feature type="transmembrane region" description="Helical" evidence="2">
    <location>
        <begin position="44"/>
        <end position="64"/>
    </location>
</feature>
<keyword evidence="2" id="KW-0812">Transmembrane</keyword>
<keyword evidence="4" id="KW-0808">Transferase</keyword>
<dbReference type="PANTHER" id="PTHR30576">
    <property type="entry name" value="COLANIC BIOSYNTHESIS UDP-GLUCOSE LIPID CARRIER TRANSFERASE"/>
    <property type="match status" value="1"/>
</dbReference>
<dbReference type="Pfam" id="PF02397">
    <property type="entry name" value="Bac_transf"/>
    <property type="match status" value="1"/>
</dbReference>
<feature type="domain" description="Bacterial sugar transferase" evidence="3">
    <location>
        <begin position="40"/>
        <end position="217"/>
    </location>
</feature>
<dbReference type="Proteomes" id="UP000320672">
    <property type="component" value="Chromosome"/>
</dbReference>
<proteinExistence type="inferred from homology"/>
<sequence length="283" mass="32256">MVTVDQLALEPEYAVEKIMERPVRLPELHRRHEYFQIKNGVERLAGALLLIPAAPVILACWLAVRMTSRGPGFFKQTRVGLGGQLFDVYKLRTMRQDAEADGPQWSVKGDSRITRVGRIFRNLHLDELPQLINVVKGEMVLVGPRPERPEFVGILSEEIPGYRRRLWVKPGITGLAQINLPPDCGLRCVERKQILDLHHIDTANAWLDTRMVMVTALRLCCISNERLVRTLGLDRKDLLKDCPALAPNQKPTKLTDLLEQRKYRNEWAIDPPHAARATPHLPK</sequence>
<reference evidence="4 5" key="1">
    <citation type="submission" date="2019-02" db="EMBL/GenBank/DDBJ databases">
        <title>Deep-cultivation of Planctomycetes and their phenomic and genomic characterization uncovers novel biology.</title>
        <authorList>
            <person name="Wiegand S."/>
            <person name="Jogler M."/>
            <person name="Boedeker C."/>
            <person name="Pinto D."/>
            <person name="Vollmers J."/>
            <person name="Rivas-Marin E."/>
            <person name="Kohn T."/>
            <person name="Peeters S.H."/>
            <person name="Heuer A."/>
            <person name="Rast P."/>
            <person name="Oberbeckmann S."/>
            <person name="Bunk B."/>
            <person name="Jeske O."/>
            <person name="Meyerdierks A."/>
            <person name="Storesund J.E."/>
            <person name="Kallscheuer N."/>
            <person name="Luecker S."/>
            <person name="Lage O.M."/>
            <person name="Pohl T."/>
            <person name="Merkel B.J."/>
            <person name="Hornburger P."/>
            <person name="Mueller R.-W."/>
            <person name="Bruemmer F."/>
            <person name="Labrenz M."/>
            <person name="Spormann A.M."/>
            <person name="Op den Camp H."/>
            <person name="Overmann J."/>
            <person name="Amann R."/>
            <person name="Jetten M.S.M."/>
            <person name="Mascher T."/>
            <person name="Medema M.H."/>
            <person name="Devos D.P."/>
            <person name="Kaster A.-K."/>
            <person name="Ovreas L."/>
            <person name="Rohde M."/>
            <person name="Galperin M.Y."/>
            <person name="Jogler C."/>
        </authorList>
    </citation>
    <scope>NUCLEOTIDE SEQUENCE [LARGE SCALE GENOMIC DNA]</scope>
    <source>
        <strain evidence="4 5">FF011L</strain>
    </source>
</reference>
<evidence type="ECO:0000256" key="2">
    <source>
        <dbReference type="SAM" id="Phobius"/>
    </source>
</evidence>
<organism evidence="4 5">
    <name type="scientific">Roseimaritima multifibrata</name>
    <dbReference type="NCBI Taxonomy" id="1930274"/>
    <lineage>
        <taxon>Bacteria</taxon>
        <taxon>Pseudomonadati</taxon>
        <taxon>Planctomycetota</taxon>
        <taxon>Planctomycetia</taxon>
        <taxon>Pirellulales</taxon>
        <taxon>Pirellulaceae</taxon>
        <taxon>Roseimaritima</taxon>
    </lineage>
</organism>
<evidence type="ECO:0000256" key="1">
    <source>
        <dbReference type="ARBA" id="ARBA00006464"/>
    </source>
</evidence>
<gene>
    <name evidence="4" type="primary">wecA</name>
    <name evidence="4" type="ORF">FF011L_51780</name>
</gene>
<keyword evidence="2" id="KW-1133">Transmembrane helix</keyword>
<evidence type="ECO:0000259" key="3">
    <source>
        <dbReference type="Pfam" id="PF02397"/>
    </source>
</evidence>
<dbReference type="AlphaFoldDB" id="A0A517MNB8"/>
<keyword evidence="5" id="KW-1185">Reference proteome</keyword>
<dbReference type="InterPro" id="IPR003362">
    <property type="entry name" value="Bact_transf"/>
</dbReference>
<name>A0A517MNB8_9BACT</name>
<dbReference type="PANTHER" id="PTHR30576:SF0">
    <property type="entry name" value="UNDECAPRENYL-PHOSPHATE N-ACETYLGALACTOSAMINYL 1-PHOSPHATE TRANSFERASE-RELATED"/>
    <property type="match status" value="1"/>
</dbReference>
<keyword evidence="2" id="KW-0472">Membrane</keyword>
<dbReference type="EC" id="2.7.8.40" evidence="4"/>
<dbReference type="GO" id="GO:0016780">
    <property type="term" value="F:phosphotransferase activity, for other substituted phosphate groups"/>
    <property type="evidence" value="ECO:0007669"/>
    <property type="project" value="TreeGrafter"/>
</dbReference>
<protein>
    <submittedName>
        <fullName evidence="4">UDP-N-acetylgalactosamine-undecaprenyl-phosphate N-acetylgalactosaminephosphotransferase</fullName>
        <ecNumber evidence="4">2.7.8.40</ecNumber>
    </submittedName>
</protein>
<evidence type="ECO:0000313" key="5">
    <source>
        <dbReference type="Proteomes" id="UP000320672"/>
    </source>
</evidence>
<dbReference type="OrthoDB" id="9766874at2"/>
<dbReference type="EMBL" id="CP036262">
    <property type="protein sequence ID" value="QDS96370.1"/>
    <property type="molecule type" value="Genomic_DNA"/>
</dbReference>